<feature type="transmembrane region" description="Helical" evidence="2">
    <location>
        <begin position="122"/>
        <end position="143"/>
    </location>
</feature>
<dbReference type="EMBL" id="JACHEM010000003">
    <property type="protein sequence ID" value="MBB6434745.1"/>
    <property type="molecule type" value="Genomic_DNA"/>
</dbReference>
<evidence type="ECO:0000256" key="2">
    <source>
        <dbReference type="SAM" id="Phobius"/>
    </source>
</evidence>
<dbReference type="Pfam" id="PF18915">
    <property type="entry name" value="DUF5667"/>
    <property type="match status" value="1"/>
</dbReference>
<protein>
    <recommendedName>
        <fullName evidence="3">DUF5667 domain-containing protein</fullName>
    </recommendedName>
</protein>
<feature type="compositionally biased region" description="Basic and acidic residues" evidence="1">
    <location>
        <begin position="305"/>
        <end position="318"/>
    </location>
</feature>
<keyword evidence="5" id="KW-1185">Reference proteome</keyword>
<feature type="region of interest" description="Disordered" evidence="1">
    <location>
        <begin position="287"/>
        <end position="410"/>
    </location>
</feature>
<feature type="domain" description="DUF5667" evidence="3">
    <location>
        <begin position="147"/>
        <end position="242"/>
    </location>
</feature>
<sequence>MIANVSAHRRANAFAQALEDQELQGTAAEQPEGTAGAAERSADQGTLLSLAAGLGDLPAPEMDPEVKVVQRAQLVAAMEAMMLEGTAAGPTGPQVPEQRTGRGAHRATALRKLRPRSRWSKGLAAGGLTVGVAAGAFSGVAAASSNALPGDSLYGLKRGMEDLKLTMAGDESDRGQIYLDQASTRLQEARRLMERGRAADLDHEQLGEVRRTLNGMKHDVSEGHRLLYEAYERDGDIGPIQALTAFSQSHRESWSSLRSLLPPQLGDVGSQVSSVFDAIDQKVAPLQSLLPKPPQPDQKPAAPSTHKDRPGTPHRTDGTRPAAPGSTPGAPQQGGRPDSTPPPASSSDGAPSENLVGGAGDLLDPPAPDKPDAPSAPAKPPGPAVPDVTIPPILPDVLPGLGIDAEDSRG</sequence>
<evidence type="ECO:0000313" key="5">
    <source>
        <dbReference type="Proteomes" id="UP000540423"/>
    </source>
</evidence>
<comment type="caution">
    <text evidence="4">The sequence shown here is derived from an EMBL/GenBank/DDBJ whole genome shotgun (WGS) entry which is preliminary data.</text>
</comment>
<organism evidence="4 5">
    <name type="scientific">Streptomyces candidus</name>
    <dbReference type="NCBI Taxonomy" id="67283"/>
    <lineage>
        <taxon>Bacteria</taxon>
        <taxon>Bacillati</taxon>
        <taxon>Actinomycetota</taxon>
        <taxon>Actinomycetes</taxon>
        <taxon>Kitasatosporales</taxon>
        <taxon>Streptomycetaceae</taxon>
        <taxon>Streptomyces</taxon>
    </lineage>
</organism>
<dbReference type="InterPro" id="IPR043725">
    <property type="entry name" value="DUF5667"/>
</dbReference>
<dbReference type="Proteomes" id="UP000540423">
    <property type="component" value="Unassembled WGS sequence"/>
</dbReference>
<keyword evidence="2" id="KW-0812">Transmembrane</keyword>
<feature type="region of interest" description="Disordered" evidence="1">
    <location>
        <begin position="86"/>
        <end position="107"/>
    </location>
</feature>
<evidence type="ECO:0000313" key="4">
    <source>
        <dbReference type="EMBL" id="MBB6434745.1"/>
    </source>
</evidence>
<proteinExistence type="predicted"/>
<keyword evidence="2" id="KW-1133">Transmembrane helix</keyword>
<evidence type="ECO:0000256" key="1">
    <source>
        <dbReference type="SAM" id="MobiDB-lite"/>
    </source>
</evidence>
<name>A0A7X0LNA7_9ACTN</name>
<dbReference type="RefSeq" id="WP_185027745.1">
    <property type="nucleotide sequence ID" value="NZ_BNBN01000004.1"/>
</dbReference>
<accession>A0A7X0LNA7</accession>
<reference evidence="4 5" key="1">
    <citation type="submission" date="2020-08" db="EMBL/GenBank/DDBJ databases">
        <title>Genomic Encyclopedia of Type Strains, Phase IV (KMG-IV): sequencing the most valuable type-strain genomes for metagenomic binning, comparative biology and taxonomic classification.</title>
        <authorList>
            <person name="Goeker M."/>
        </authorList>
    </citation>
    <scope>NUCLEOTIDE SEQUENCE [LARGE SCALE GENOMIC DNA]</scope>
    <source>
        <strain evidence="4 5">DSM 40141</strain>
    </source>
</reference>
<keyword evidence="2" id="KW-0472">Membrane</keyword>
<evidence type="ECO:0000259" key="3">
    <source>
        <dbReference type="Pfam" id="PF18915"/>
    </source>
</evidence>
<gene>
    <name evidence="4" type="ORF">HNQ79_001196</name>
</gene>
<dbReference type="AlphaFoldDB" id="A0A7X0LNA7"/>